<keyword evidence="2" id="KW-1185">Reference proteome</keyword>
<name>A0A317WAG5_ASPEC</name>
<accession>A0A317WAG5</accession>
<protein>
    <submittedName>
        <fullName evidence="1">Uncharacterized protein</fullName>
    </submittedName>
</protein>
<dbReference type="RefSeq" id="XP_025391970.1">
    <property type="nucleotide sequence ID" value="XM_025532600.1"/>
</dbReference>
<organism evidence="1 2">
    <name type="scientific">Aspergillus eucalypticola (strain CBS 122712 / IBT 29274)</name>
    <dbReference type="NCBI Taxonomy" id="1448314"/>
    <lineage>
        <taxon>Eukaryota</taxon>
        <taxon>Fungi</taxon>
        <taxon>Dikarya</taxon>
        <taxon>Ascomycota</taxon>
        <taxon>Pezizomycotina</taxon>
        <taxon>Eurotiomycetes</taxon>
        <taxon>Eurotiomycetidae</taxon>
        <taxon>Eurotiales</taxon>
        <taxon>Aspergillaceae</taxon>
        <taxon>Aspergillus</taxon>
        <taxon>Aspergillus subgen. Circumdati</taxon>
    </lineage>
</organism>
<dbReference type="GeneID" id="37054562"/>
<evidence type="ECO:0000313" key="1">
    <source>
        <dbReference type="EMBL" id="PWY82307.1"/>
    </source>
</evidence>
<comment type="caution">
    <text evidence="1">The sequence shown here is derived from an EMBL/GenBank/DDBJ whole genome shotgun (WGS) entry which is preliminary data.</text>
</comment>
<sequence length="171" mass="19275">MQNAQHAQRTAQALPYLLTYDQSPAIQAHLTQIGIGQVAYEELVDHAWLNILAHCFGTHNFAFEREALVDPGNSNRRANVSVSHFRNNVLDKVIVVEAKRPTMTEPTTLKWNSVRQELQDNMVTIRSNATTVQTMDWAPGAAVLDLSADAHRIQSILRLKKNTIEARDNDY</sequence>
<reference evidence="1" key="1">
    <citation type="submission" date="2016-12" db="EMBL/GenBank/DDBJ databases">
        <title>The genomes of Aspergillus section Nigri reveals drivers in fungal speciation.</title>
        <authorList>
            <consortium name="DOE Joint Genome Institute"/>
            <person name="Vesth T.C."/>
            <person name="Nybo J."/>
            <person name="Theobald S."/>
            <person name="Brandl J."/>
            <person name="Frisvad J.C."/>
            <person name="Nielsen K.F."/>
            <person name="Lyhne E.K."/>
            <person name="Kogle M.E."/>
            <person name="Kuo A."/>
            <person name="Riley R."/>
            <person name="Clum A."/>
            <person name="Nolan M."/>
            <person name="Lipzen A."/>
            <person name="Salamov A."/>
            <person name="Henrissat B."/>
            <person name="Wiebenga A."/>
            <person name="De vries R.P."/>
            <person name="Grigoriev I.V."/>
            <person name="Mortensen U.H."/>
            <person name="Andersen M.R."/>
            <person name="Baker S.E."/>
        </authorList>
    </citation>
    <scope>NUCLEOTIDE SEQUENCE</scope>
    <source>
        <strain evidence="1">CBS 122712</strain>
    </source>
</reference>
<dbReference type="AlphaFoldDB" id="A0A317WAG5"/>
<evidence type="ECO:0000313" key="2">
    <source>
        <dbReference type="Proteomes" id="UP000246171"/>
    </source>
</evidence>
<dbReference type="EMBL" id="MSFU01000003">
    <property type="protein sequence ID" value="PWY82307.1"/>
    <property type="molecule type" value="Genomic_DNA"/>
</dbReference>
<dbReference type="OrthoDB" id="5315444at2759"/>
<dbReference type="VEuPathDB" id="FungiDB:BO83DRAFT_384918"/>
<proteinExistence type="predicted"/>
<dbReference type="Proteomes" id="UP000246171">
    <property type="component" value="Unassembled WGS sequence"/>
</dbReference>
<gene>
    <name evidence="1" type="ORF">BO83DRAFT_384918</name>
</gene>